<feature type="region of interest" description="Disordered" evidence="15">
    <location>
        <begin position="713"/>
        <end position="734"/>
    </location>
</feature>
<dbReference type="OrthoDB" id="18042at2759"/>
<evidence type="ECO:0000256" key="10">
    <source>
        <dbReference type="ARBA" id="ARBA00023212"/>
    </source>
</evidence>
<evidence type="ECO:0000313" key="19">
    <source>
        <dbReference type="Proteomes" id="UP000298138"/>
    </source>
</evidence>
<comment type="catalytic activity">
    <reaction evidence="12">
        <text>1D-myo-inositol hexakisphosphate + ATP = 1-diphospho-1D-myo-inositol 2,3,4,5,6-pentakisphosphate + ADP</text>
        <dbReference type="Rhea" id="RHEA:37459"/>
        <dbReference type="ChEBI" id="CHEBI:30616"/>
        <dbReference type="ChEBI" id="CHEBI:58130"/>
        <dbReference type="ChEBI" id="CHEBI:74946"/>
        <dbReference type="ChEBI" id="CHEBI:456216"/>
        <dbReference type="EC" id="2.7.4.24"/>
    </reaction>
    <physiologicalReaction direction="left-to-right" evidence="12">
        <dbReference type="Rhea" id="RHEA:37460"/>
    </physiologicalReaction>
</comment>
<evidence type="ECO:0000259" key="17">
    <source>
        <dbReference type="Pfam" id="PF18086"/>
    </source>
</evidence>
<evidence type="ECO:0000256" key="5">
    <source>
        <dbReference type="ARBA" id="ARBA00022553"/>
    </source>
</evidence>
<dbReference type="GO" id="GO:0005829">
    <property type="term" value="C:cytosol"/>
    <property type="evidence" value="ECO:0007669"/>
    <property type="project" value="TreeGrafter"/>
</dbReference>
<protein>
    <recommendedName>
        <fullName evidence="13 14">Inositol hexakisphosphate and diphosphoinositol-pentakisphosphate kinase</fullName>
        <ecNumber evidence="3 14">2.7.4.24</ecNumber>
    </recommendedName>
</protein>
<dbReference type="FunFam" id="3.40.50.11950:FF:000002">
    <property type="entry name" value="Inositol hexakisphosphate and diphosphoinositol-pentakisphosphate kinase"/>
    <property type="match status" value="1"/>
</dbReference>
<dbReference type="FunCoup" id="A0A4S2N0S5">
    <property type="interactions" value="532"/>
</dbReference>
<feature type="domain" description="VIP1 N-terminal" evidence="17">
    <location>
        <begin position="175"/>
        <end position="263"/>
    </location>
</feature>
<keyword evidence="19" id="KW-1185">Reference proteome</keyword>
<keyword evidence="5" id="KW-0597">Phosphoprotein</keyword>
<feature type="region of interest" description="Disordered" evidence="15">
    <location>
        <begin position="988"/>
        <end position="1015"/>
    </location>
</feature>
<dbReference type="GO" id="GO:0005524">
    <property type="term" value="F:ATP binding"/>
    <property type="evidence" value="ECO:0007669"/>
    <property type="project" value="UniProtKB-KW"/>
</dbReference>
<reference evidence="18 19" key="1">
    <citation type="submission" date="2019-04" db="EMBL/GenBank/DDBJ databases">
        <title>Comparative genomics and transcriptomics to analyze fruiting body development in filamentous ascomycetes.</title>
        <authorList>
            <consortium name="DOE Joint Genome Institute"/>
            <person name="Lutkenhaus R."/>
            <person name="Traeger S."/>
            <person name="Breuer J."/>
            <person name="Kuo A."/>
            <person name="Lipzen A."/>
            <person name="Pangilinan J."/>
            <person name="Dilworth D."/>
            <person name="Sandor L."/>
            <person name="Poggeler S."/>
            <person name="Barry K."/>
            <person name="Grigoriev I.V."/>
            <person name="Nowrousian M."/>
        </authorList>
    </citation>
    <scope>NUCLEOTIDE SEQUENCE [LARGE SCALE GENOMIC DNA]</scope>
    <source>
        <strain evidence="18 19">CBS 389.68</strain>
    </source>
</reference>
<dbReference type="Pfam" id="PF00328">
    <property type="entry name" value="His_Phos_2"/>
    <property type="match status" value="1"/>
</dbReference>
<dbReference type="PANTHER" id="PTHR12750:SF9">
    <property type="entry name" value="INOSITOL HEXAKISPHOSPHATE AND DIPHOSPHOINOSITOL-PENTAKISPHOSPHATE KINASE"/>
    <property type="match status" value="1"/>
</dbReference>
<dbReference type="GO" id="GO:0006020">
    <property type="term" value="P:inositol metabolic process"/>
    <property type="evidence" value="ECO:0007669"/>
    <property type="project" value="TreeGrafter"/>
</dbReference>
<feature type="region of interest" description="Disordered" evidence="15">
    <location>
        <begin position="514"/>
        <end position="585"/>
    </location>
</feature>
<evidence type="ECO:0000256" key="12">
    <source>
        <dbReference type="ARBA" id="ARBA00034629"/>
    </source>
</evidence>
<dbReference type="InterPro" id="IPR013651">
    <property type="entry name" value="ATP-grasp_RimK-type"/>
</dbReference>
<feature type="domain" description="ATP-grasp fold RimK-type" evidence="16">
    <location>
        <begin position="388"/>
        <end position="481"/>
    </location>
</feature>
<comment type="function">
    <text evidence="14">Bifunctional inositol kinase that acts in concert with the IP6K kinases to synthesize the diphosphate group-containing inositol pyrophosphates diphosphoinositol pentakisphosphate, PP-InsP5, and bis-diphosphoinositol tetrakisphosphate, (PP)2-InsP4. PP-InsP5 and (PP)2-InsP4, also respectively called InsP7 and InsP8, may regulate a variety of cellular processes, including apoptosis, vesicle trafficking, cytoskeletal dynamics, and exocytosis. Phosphorylates inositol hexakisphosphate (InsP6).</text>
</comment>
<dbReference type="InterPro" id="IPR000560">
    <property type="entry name" value="His_Pase_clade-2"/>
</dbReference>
<dbReference type="InterPro" id="IPR029033">
    <property type="entry name" value="His_PPase_superfam"/>
</dbReference>
<evidence type="ECO:0000256" key="9">
    <source>
        <dbReference type="ARBA" id="ARBA00022840"/>
    </source>
</evidence>
<comment type="subcellular location">
    <subcellularLocation>
        <location evidence="1 14">Cytoplasm</location>
        <location evidence="1 14">Cytoskeleton</location>
    </subcellularLocation>
</comment>
<proteinExistence type="inferred from homology"/>
<accession>A0A4S2N0S5</accession>
<keyword evidence="9 14" id="KW-0067">ATP-binding</keyword>
<keyword evidence="8 14" id="KW-0418">Kinase</keyword>
<dbReference type="Gene3D" id="3.40.50.11950">
    <property type="match status" value="1"/>
</dbReference>
<dbReference type="InterPro" id="IPR040557">
    <property type="entry name" value="VIP1_N"/>
</dbReference>
<keyword evidence="10" id="KW-0206">Cytoskeleton</keyword>
<feature type="compositionally biased region" description="Low complexity" evidence="15">
    <location>
        <begin position="129"/>
        <end position="160"/>
    </location>
</feature>
<feature type="compositionally biased region" description="Low complexity" evidence="15">
    <location>
        <begin position="1"/>
        <end position="12"/>
    </location>
</feature>
<evidence type="ECO:0000256" key="4">
    <source>
        <dbReference type="ARBA" id="ARBA00022490"/>
    </source>
</evidence>
<evidence type="ECO:0000313" key="18">
    <source>
        <dbReference type="EMBL" id="TGZ82709.1"/>
    </source>
</evidence>
<dbReference type="PANTHER" id="PTHR12750">
    <property type="entry name" value="DIPHOSPHOINOSITOL PENTAKISPHOSPHATE KINASE"/>
    <property type="match status" value="1"/>
</dbReference>
<dbReference type="Gene3D" id="3.40.50.1240">
    <property type="entry name" value="Phosphoglycerate mutase-like"/>
    <property type="match status" value="1"/>
</dbReference>
<dbReference type="GO" id="GO:0033857">
    <property type="term" value="F:5-diphosphoinositol pentakisphosphate 1-kinase activity"/>
    <property type="evidence" value="ECO:0007669"/>
    <property type="project" value="TreeGrafter"/>
</dbReference>
<evidence type="ECO:0000256" key="15">
    <source>
        <dbReference type="SAM" id="MobiDB-lite"/>
    </source>
</evidence>
<feature type="compositionally biased region" description="Acidic residues" evidence="15">
    <location>
        <begin position="992"/>
        <end position="1008"/>
    </location>
</feature>
<comment type="catalytic activity">
    <reaction evidence="11">
        <text>5-diphospho-1D-myo-inositol 1,2,3,4,6-pentakisphosphate + ATP + H(+) = 1,5-bis(diphospho)-1D-myo-inositol 2,3,4,6-tetrakisphosphate + ADP</text>
        <dbReference type="Rhea" id="RHEA:10276"/>
        <dbReference type="ChEBI" id="CHEBI:15378"/>
        <dbReference type="ChEBI" id="CHEBI:30616"/>
        <dbReference type="ChEBI" id="CHEBI:58628"/>
        <dbReference type="ChEBI" id="CHEBI:77983"/>
        <dbReference type="ChEBI" id="CHEBI:456216"/>
        <dbReference type="EC" id="2.7.4.24"/>
    </reaction>
    <physiologicalReaction direction="left-to-right" evidence="11">
        <dbReference type="Rhea" id="RHEA:10277"/>
    </physiologicalReaction>
</comment>
<evidence type="ECO:0000256" key="13">
    <source>
        <dbReference type="ARBA" id="ARBA00071668"/>
    </source>
</evidence>
<organism evidence="18 19">
    <name type="scientific">Ascodesmis nigricans</name>
    <dbReference type="NCBI Taxonomy" id="341454"/>
    <lineage>
        <taxon>Eukaryota</taxon>
        <taxon>Fungi</taxon>
        <taxon>Dikarya</taxon>
        <taxon>Ascomycota</taxon>
        <taxon>Pezizomycotina</taxon>
        <taxon>Pezizomycetes</taxon>
        <taxon>Pezizales</taxon>
        <taxon>Ascodesmidaceae</taxon>
        <taxon>Ascodesmis</taxon>
    </lineage>
</organism>
<name>A0A4S2N0S5_9PEZI</name>
<evidence type="ECO:0000259" key="16">
    <source>
        <dbReference type="Pfam" id="PF08443"/>
    </source>
</evidence>
<dbReference type="Gene3D" id="3.30.470.20">
    <property type="entry name" value="ATP-grasp fold, B domain"/>
    <property type="match status" value="1"/>
</dbReference>
<evidence type="ECO:0000256" key="7">
    <source>
        <dbReference type="ARBA" id="ARBA00022741"/>
    </source>
</evidence>
<feature type="compositionally biased region" description="Low complexity" evidence="15">
    <location>
        <begin position="553"/>
        <end position="565"/>
    </location>
</feature>
<keyword evidence="6 14" id="KW-0808">Transferase</keyword>
<comment type="similarity">
    <text evidence="2 14">Belongs to the histidine acid phosphatase family. VIP1 subfamily.</text>
</comment>
<feature type="compositionally biased region" description="Polar residues" evidence="15">
    <location>
        <begin position="72"/>
        <end position="94"/>
    </location>
</feature>
<dbReference type="EMBL" id="ML220114">
    <property type="protein sequence ID" value="TGZ82709.1"/>
    <property type="molecule type" value="Genomic_DNA"/>
</dbReference>
<dbReference type="SUPFAM" id="SSF56059">
    <property type="entry name" value="Glutathione synthetase ATP-binding domain-like"/>
    <property type="match status" value="1"/>
</dbReference>
<dbReference type="EC" id="2.7.4.24" evidence="3 14"/>
<dbReference type="FunFam" id="3.30.470.20:FF:000036">
    <property type="entry name" value="Inositol hexakisphosphate and diphosphoinositol-pentakisphosphate kinase"/>
    <property type="match status" value="1"/>
</dbReference>
<dbReference type="GO" id="GO:0032958">
    <property type="term" value="P:inositol phosphate biosynthetic process"/>
    <property type="evidence" value="ECO:0007669"/>
    <property type="project" value="TreeGrafter"/>
</dbReference>
<evidence type="ECO:0000256" key="8">
    <source>
        <dbReference type="ARBA" id="ARBA00022777"/>
    </source>
</evidence>
<feature type="compositionally biased region" description="Polar residues" evidence="15">
    <location>
        <begin position="566"/>
        <end position="582"/>
    </location>
</feature>
<dbReference type="InterPro" id="IPR037446">
    <property type="entry name" value="His_Pase_VIP1"/>
</dbReference>
<dbReference type="Pfam" id="PF18086">
    <property type="entry name" value="PPIP5K2_N"/>
    <property type="match status" value="1"/>
</dbReference>
<evidence type="ECO:0000256" key="14">
    <source>
        <dbReference type="RuleBase" id="RU365032"/>
    </source>
</evidence>
<keyword evidence="4 14" id="KW-0963">Cytoplasm</keyword>
<dbReference type="GO" id="GO:0052843">
    <property type="term" value="F:inositol-1-diphosphate-2,3,4,5,6-pentakisphosphate diphosphatase activity"/>
    <property type="evidence" value="ECO:0007669"/>
    <property type="project" value="UniProtKB-ARBA"/>
</dbReference>
<evidence type="ECO:0000256" key="1">
    <source>
        <dbReference type="ARBA" id="ARBA00004245"/>
    </source>
</evidence>
<dbReference type="GO" id="GO:0005856">
    <property type="term" value="C:cytoskeleton"/>
    <property type="evidence" value="ECO:0007669"/>
    <property type="project" value="UniProtKB-SubCell"/>
</dbReference>
<dbReference type="GO" id="GO:0052723">
    <property type="term" value="F:inositol hexakisphosphate 1-kinase activity"/>
    <property type="evidence" value="ECO:0007669"/>
    <property type="project" value="UniProtKB-ARBA"/>
</dbReference>
<evidence type="ECO:0000256" key="11">
    <source>
        <dbReference type="ARBA" id="ARBA00033696"/>
    </source>
</evidence>
<evidence type="ECO:0000256" key="3">
    <source>
        <dbReference type="ARBA" id="ARBA00012893"/>
    </source>
</evidence>
<dbReference type="STRING" id="341454.A0A4S2N0S5"/>
<evidence type="ECO:0000256" key="6">
    <source>
        <dbReference type="ARBA" id="ARBA00022679"/>
    </source>
</evidence>
<dbReference type="AlphaFoldDB" id="A0A4S2N0S5"/>
<gene>
    <name evidence="18" type="ORF">EX30DRAFT_328498</name>
</gene>
<feature type="compositionally biased region" description="Polar residues" evidence="15">
    <location>
        <begin position="534"/>
        <end position="552"/>
    </location>
</feature>
<sequence>MTSPSPAPSTSAEDLSHSVKPSPTDPNRRDSSSTVGSSQCPLQSSNGQAPETTVTNDSGASGRSGRKRSSSQVGPATLATSPVNVVSNPTTARTFTHEGMGLQVQTSTQNGAGRVTDENEAAGTGQSKTAAPSASSTTPDMTAKRSSVSSSTTIAASLSEAQEKERERKAKVIGRIGVCALDAKARSKPCRTILNRLIENGEFETVIFGDKVILDESVENWPTCDFLISFFSTGFPLDKAISYVRLRKPYCVNDLPMQKVLWDRRLVLRVLDSIHVPTPRRLIVSRDGGPYMPAELAAHMENRIGIKVPRQGEWPMPQKVELSEDGETLYVDGKTLKKPFVEKPTNGEDHNIHIYFANGKGGRRLFRKVGNKSSEFDPNMNQPRMKGSYVYEQFMDVDNAEDVKAYTVGPTYCHAETRKSPVVDGVVRRNQHGKEIRFVTKLSKDESGMASRICEAFGQAVCGFDLLRAHGKSYVIDVNGWSFVKDNDQYYDSCAEILRTTFIQFIQERQARASLREQGSITSSAPKEKETSPTRKTSTKRNTSGHRTTLHNLLSRSPSTTRLSSHFTASGTNSAPPIVSNSTTAPAPTAVTAALDVEEPEAKVPAAPQHTWKLKGMVTVFRHADRTPKQKFKFTFHSQPFIDLLKGHREEVLLIEEGLQDVVEATRKAIDLQSEDMDKLRQLKNALERKMHYPGTKVQIKPMFRKREDEIKEAKKKKKKTEGVDGNTDGNMDDSVELETHTRVMGSEIREIDKLQLIVKWGGEPTHSARYQAQDLGESYRKDMLLMNRDVLEDVLVYTSSERRVSTSAQIWTASFLDRKIPDDFIKIRKDLLDDSNAAKDEMDKVKKKLKFLLRPGNKAPPQFAWPKDMPEPSVVMSNVIELMKFHREVLRKNYERFSAVAVVPQDDPEYAGKDHTYLGKIQSRWCCGEDPALFRERWEKLFVEFCDSEKVDPSKISELYDTMKYDALHNRVFLENIFTPPVNMLPKETAGDPDNDDAIVDGDDTEERVERPKRERLSLRRSVIGDRQSFGEDASRSYHLSTGKTRAKADARLVKLRELYRLAKVLFDFVSPQEYGITNEEKLEIGLLTSLPLIKQIVKDLETVQAAESGKSFIYFTKESHIYTLLNCIIEGGIPVKIDRSAIPELDYLTQISFELYESESKTEPGEKEGDPNTSAYSIRIAISPGCHSTDPLDMQLDSKHCIGCNQKKSLTKHLEWTYVVETLREKFHRVKLPHRFIPINLGEAKYRTHVADTVLATTTGPSQA</sequence>
<dbReference type="Proteomes" id="UP000298138">
    <property type="component" value="Unassembled WGS sequence"/>
</dbReference>
<feature type="compositionally biased region" description="Polar residues" evidence="15">
    <location>
        <begin position="32"/>
        <end position="57"/>
    </location>
</feature>
<evidence type="ECO:0000256" key="2">
    <source>
        <dbReference type="ARBA" id="ARBA00005609"/>
    </source>
</evidence>
<dbReference type="Pfam" id="PF08443">
    <property type="entry name" value="RimK"/>
    <property type="match status" value="1"/>
</dbReference>
<keyword evidence="7 14" id="KW-0547">Nucleotide-binding</keyword>
<feature type="region of interest" description="Disordered" evidence="15">
    <location>
        <begin position="1"/>
        <end position="162"/>
    </location>
</feature>
<dbReference type="InParanoid" id="A0A4S2N0S5"/>
<dbReference type="SUPFAM" id="SSF53254">
    <property type="entry name" value="Phosphoglycerate mutase-like"/>
    <property type="match status" value="1"/>
</dbReference>